<proteinExistence type="inferred from homology"/>
<accession>A0A932CLX6</accession>
<protein>
    <submittedName>
        <fullName evidence="2">2-hydroxyacyl-CoA dehydratase</fullName>
    </submittedName>
</protein>
<name>A0A932CLX6_UNCTE</name>
<evidence type="ECO:0000256" key="1">
    <source>
        <dbReference type="ARBA" id="ARBA00005806"/>
    </source>
</evidence>
<dbReference type="PANTHER" id="PTHR30548:SF2">
    <property type="entry name" value="2-HYDROXYACYL-COA DEHYDRATASE,D-COMPONENT"/>
    <property type="match status" value="1"/>
</dbReference>
<sequence length="315" mass="35394">MGALLSEDELIVPRPDFMVGLGCMCDSISKVGAVMAEKLGLPFFLLDAPRGVRLSPEGEPEALAEQVEYYAAQYWELADFLAERTGHPVDQELLAQVCQRANRTLDLWEEIAQLRRAIPSPMGALDETVSLFVPMALIGTQEAILYLEEMRNEVAERVKEKRGVIAEERHRLLLLGGPAWWYDLGLLNAFEELGAVLVKQDIDVGWAAGRLDPADPARSWARRLIRNYGTLDALPVRIAHVRKLARQYQADGLVILSHWGCRVLSGHNLAIKDVLYREMGLPTLILDGDLCDDRHRASREQDLNKIEEFIEMLDA</sequence>
<evidence type="ECO:0000313" key="3">
    <source>
        <dbReference type="Proteomes" id="UP000769766"/>
    </source>
</evidence>
<dbReference type="Proteomes" id="UP000769766">
    <property type="component" value="Unassembled WGS sequence"/>
</dbReference>
<dbReference type="PANTHER" id="PTHR30548">
    <property type="entry name" value="2-HYDROXYGLUTARYL-COA DEHYDRATASE, D-COMPONENT-RELATED"/>
    <property type="match status" value="1"/>
</dbReference>
<organism evidence="2 3">
    <name type="scientific">Tectimicrobiota bacterium</name>
    <dbReference type="NCBI Taxonomy" id="2528274"/>
    <lineage>
        <taxon>Bacteria</taxon>
        <taxon>Pseudomonadati</taxon>
        <taxon>Nitrospinota/Tectimicrobiota group</taxon>
        <taxon>Candidatus Tectimicrobiota</taxon>
    </lineage>
</organism>
<dbReference type="AlphaFoldDB" id="A0A932CLX6"/>
<dbReference type="InterPro" id="IPR010327">
    <property type="entry name" value="FldB/FldC_alpha/beta"/>
</dbReference>
<dbReference type="Pfam" id="PF06050">
    <property type="entry name" value="HGD-D"/>
    <property type="match status" value="1"/>
</dbReference>
<dbReference type="Gene3D" id="3.40.50.11900">
    <property type="match status" value="1"/>
</dbReference>
<comment type="similarity">
    <text evidence="1">Belongs to the FldB/FldC dehydratase alpha/beta subunit family.</text>
</comment>
<gene>
    <name evidence="2" type="ORF">HYY20_02970</name>
</gene>
<reference evidence="2" key="1">
    <citation type="submission" date="2020-07" db="EMBL/GenBank/DDBJ databases">
        <title>Huge and variable diversity of episymbiotic CPR bacteria and DPANN archaea in groundwater ecosystems.</title>
        <authorList>
            <person name="He C.Y."/>
            <person name="Keren R."/>
            <person name="Whittaker M."/>
            <person name="Farag I.F."/>
            <person name="Doudna J."/>
            <person name="Cate J.H.D."/>
            <person name="Banfield J.F."/>
        </authorList>
    </citation>
    <scope>NUCLEOTIDE SEQUENCE</scope>
    <source>
        <strain evidence="2">NC_groundwater_672_Ag_B-0.1um_62_36</strain>
    </source>
</reference>
<dbReference type="EMBL" id="JACPRF010000090">
    <property type="protein sequence ID" value="MBI2875825.1"/>
    <property type="molecule type" value="Genomic_DNA"/>
</dbReference>
<evidence type="ECO:0000313" key="2">
    <source>
        <dbReference type="EMBL" id="MBI2875825.1"/>
    </source>
</evidence>
<comment type="caution">
    <text evidence="2">The sequence shown here is derived from an EMBL/GenBank/DDBJ whole genome shotgun (WGS) entry which is preliminary data.</text>
</comment>